<dbReference type="Proteomes" id="UP000004198">
    <property type="component" value="Unassembled WGS sequence"/>
</dbReference>
<name>C6PSE4_9CLOT</name>
<keyword evidence="2" id="KW-1185">Reference proteome</keyword>
<gene>
    <name evidence="1" type="ORF">CcarbDRAFT_1711</name>
</gene>
<accession>C6PSE4</accession>
<protein>
    <recommendedName>
        <fullName evidence="3">Attacin C-terminal domain-containing protein</fullName>
    </recommendedName>
</protein>
<dbReference type="AlphaFoldDB" id="C6PSE4"/>
<dbReference type="EMBL" id="ACVI01000022">
    <property type="protein sequence ID" value="EET87822.1"/>
    <property type="molecule type" value="Genomic_DNA"/>
</dbReference>
<dbReference type="RefSeq" id="WP_007060596.1">
    <property type="nucleotide sequence ID" value="NZ_CP011803.1"/>
</dbReference>
<organism evidence="1 2">
    <name type="scientific">Clostridium carboxidivorans P7</name>
    <dbReference type="NCBI Taxonomy" id="536227"/>
    <lineage>
        <taxon>Bacteria</taxon>
        <taxon>Bacillati</taxon>
        <taxon>Bacillota</taxon>
        <taxon>Clostridia</taxon>
        <taxon>Eubacteriales</taxon>
        <taxon>Clostridiaceae</taxon>
        <taxon>Clostridium</taxon>
    </lineage>
</organism>
<proteinExistence type="predicted"/>
<dbReference type="KEGG" id="cck:Ccar_17785"/>
<evidence type="ECO:0008006" key="3">
    <source>
        <dbReference type="Google" id="ProtNLM"/>
    </source>
</evidence>
<evidence type="ECO:0000313" key="2">
    <source>
        <dbReference type="Proteomes" id="UP000004198"/>
    </source>
</evidence>
<comment type="caution">
    <text evidence="1">The sequence shown here is derived from an EMBL/GenBank/DDBJ whole genome shotgun (WGS) entry which is preliminary data.</text>
</comment>
<dbReference type="STRING" id="536227.Ccar_17785"/>
<dbReference type="PATRIC" id="fig|536227.13.peg.3733"/>
<reference evidence="1 2" key="1">
    <citation type="submission" date="2009-06" db="EMBL/GenBank/DDBJ databases">
        <title>The draft genome of Clostridium carboxidivorans P7.</title>
        <authorList>
            <consortium name="US DOE Joint Genome Institute (JGI-PGF)"/>
            <person name="Lucas S."/>
            <person name="Copeland A."/>
            <person name="Lapidus A."/>
            <person name="Glavina del Rio T."/>
            <person name="Tice H."/>
            <person name="Bruce D."/>
            <person name="Goodwin L."/>
            <person name="Pitluck S."/>
            <person name="Larimer F."/>
            <person name="Land M.L."/>
            <person name="Hauser L."/>
            <person name="Hemme C.L."/>
        </authorList>
    </citation>
    <scope>NUCLEOTIDE SEQUENCE [LARGE SCALE GENOMIC DNA]</scope>
    <source>
        <strain evidence="1 2">P7</strain>
    </source>
</reference>
<evidence type="ECO:0000313" key="1">
    <source>
        <dbReference type="EMBL" id="EET87822.1"/>
    </source>
</evidence>
<sequence>MHTTYFYSGNGNLSSLRNTFNFGGTRMSLTSYPGSGNGGVTFKTANITNRLNNKGQSIGTGLKSGNHTTYFGRNGGVVSSLTAFR</sequence>